<dbReference type="Gene3D" id="1.10.287.770">
    <property type="entry name" value="YojJ-like"/>
    <property type="match status" value="1"/>
</dbReference>
<evidence type="ECO:0000313" key="15">
    <source>
        <dbReference type="RefSeq" id="XP_026489652.2"/>
    </source>
</evidence>
<keyword evidence="6 13" id="KW-1133">Transmembrane helix</keyword>
<reference evidence="15" key="1">
    <citation type="submission" date="2025-08" db="UniProtKB">
        <authorList>
            <consortium name="RefSeq"/>
        </authorList>
    </citation>
    <scope>IDENTIFICATION</scope>
    <source>
        <tissue evidence="15">Whole body</tissue>
    </source>
</reference>
<evidence type="ECO:0000256" key="12">
    <source>
        <dbReference type="RuleBase" id="RU000679"/>
    </source>
</evidence>
<keyword evidence="9 13" id="KW-0472">Membrane</keyword>
<keyword evidence="8 12" id="KW-0406">Ion transport</keyword>
<protein>
    <submittedName>
        <fullName evidence="15">Sodium channel protein Nach-like</fullName>
    </submittedName>
</protein>
<evidence type="ECO:0000256" key="7">
    <source>
        <dbReference type="ARBA" id="ARBA00023053"/>
    </source>
</evidence>
<dbReference type="RefSeq" id="XP_026489652.2">
    <property type="nucleotide sequence ID" value="XM_026633867.2"/>
</dbReference>
<evidence type="ECO:0000256" key="3">
    <source>
        <dbReference type="ARBA" id="ARBA00022448"/>
    </source>
</evidence>
<accession>A0A8B8HZJ4</accession>
<gene>
    <name evidence="15" type="primary">LOC113396084</name>
</gene>
<evidence type="ECO:0000256" key="9">
    <source>
        <dbReference type="ARBA" id="ARBA00023136"/>
    </source>
</evidence>
<dbReference type="InterPro" id="IPR001873">
    <property type="entry name" value="ENaC"/>
</dbReference>
<dbReference type="PANTHER" id="PTHR11690">
    <property type="entry name" value="AMILORIDE-SENSITIVE SODIUM CHANNEL-RELATED"/>
    <property type="match status" value="1"/>
</dbReference>
<keyword evidence="4 12" id="KW-0894">Sodium channel</keyword>
<dbReference type="PRINTS" id="PR01078">
    <property type="entry name" value="AMINACHANNEL"/>
</dbReference>
<evidence type="ECO:0000256" key="6">
    <source>
        <dbReference type="ARBA" id="ARBA00022989"/>
    </source>
</evidence>
<evidence type="ECO:0000256" key="10">
    <source>
        <dbReference type="ARBA" id="ARBA00023201"/>
    </source>
</evidence>
<comment type="similarity">
    <text evidence="2 12">Belongs to the amiloride-sensitive sodium channel (TC 1.A.6) family.</text>
</comment>
<feature type="transmembrane region" description="Helical" evidence="13">
    <location>
        <begin position="441"/>
        <end position="464"/>
    </location>
</feature>
<evidence type="ECO:0000313" key="14">
    <source>
        <dbReference type="Proteomes" id="UP001652626"/>
    </source>
</evidence>
<evidence type="ECO:0000256" key="11">
    <source>
        <dbReference type="ARBA" id="ARBA00023303"/>
    </source>
</evidence>
<keyword evidence="3 12" id="KW-0813">Transport</keyword>
<keyword evidence="5 12" id="KW-0812">Transmembrane</keyword>
<keyword evidence="11 12" id="KW-0407">Ion channel</keyword>
<keyword evidence="14" id="KW-1185">Reference proteome</keyword>
<feature type="transmembrane region" description="Helical" evidence="13">
    <location>
        <begin position="34"/>
        <end position="54"/>
    </location>
</feature>
<evidence type="ECO:0000256" key="4">
    <source>
        <dbReference type="ARBA" id="ARBA00022461"/>
    </source>
</evidence>
<evidence type="ECO:0000256" key="13">
    <source>
        <dbReference type="SAM" id="Phobius"/>
    </source>
</evidence>
<dbReference type="PANTHER" id="PTHR11690:SF263">
    <property type="entry name" value="PICKPOCKET 6"/>
    <property type="match status" value="1"/>
</dbReference>
<dbReference type="OrthoDB" id="5978493at2759"/>
<dbReference type="GO" id="GO:0015280">
    <property type="term" value="F:ligand-gated sodium channel activity"/>
    <property type="evidence" value="ECO:0007669"/>
    <property type="project" value="TreeGrafter"/>
</dbReference>
<evidence type="ECO:0000256" key="5">
    <source>
        <dbReference type="ARBA" id="ARBA00022692"/>
    </source>
</evidence>
<dbReference type="GeneID" id="113396084"/>
<organism evidence="14 15">
    <name type="scientific">Vanessa tameamea</name>
    <name type="common">Kamehameha butterfly</name>
    <dbReference type="NCBI Taxonomy" id="334116"/>
    <lineage>
        <taxon>Eukaryota</taxon>
        <taxon>Metazoa</taxon>
        <taxon>Ecdysozoa</taxon>
        <taxon>Arthropoda</taxon>
        <taxon>Hexapoda</taxon>
        <taxon>Insecta</taxon>
        <taxon>Pterygota</taxon>
        <taxon>Neoptera</taxon>
        <taxon>Endopterygota</taxon>
        <taxon>Lepidoptera</taxon>
        <taxon>Glossata</taxon>
        <taxon>Ditrysia</taxon>
        <taxon>Papilionoidea</taxon>
        <taxon>Nymphalidae</taxon>
        <taxon>Nymphalinae</taxon>
        <taxon>Vanessa</taxon>
    </lineage>
</organism>
<sequence>MEGDFKTLFRRFCLDSSILGLKYFYIYPDTMSRLFWAITMALILYMACLLTWLLHERFEEMPTRIAIENQYEPVRNLTFPAIIICSPNQITISAMKHFNKTLVEGKRALNLKIILPQLLGFYELVGDLSPRDLENLQNLITLNRYNSLEVMGMLPQSCDDFLKLCFFKGKRYPNCKGLFNPILTKQGMCCTFNSKYHYKKNKRNERIFNFKPETTSKTGLRESLIVVADYNPDDALAGTILNAGAIRLMFTDWTEFPADDESNLVHPNSESFHIIHPTYTYCSEDVMTLPAWSRKCYFEDEYTLPHFRKYHKSDCNLLCHVNELERLCHCTMIYVPNLYLSRACNVTSIDCIVKAKMQMNKWYRTEQCDCPRDCVSFRYRVEMILGNIDALPHIMFNPYSDIVFNKTTTIMQFLVPSPVYVKQKQETVMSLITLSSNLGGVFGLCLGCSTISMLEMYFYIYLLIKNNIKKRLQNVLKNKVDSE</sequence>
<evidence type="ECO:0000256" key="1">
    <source>
        <dbReference type="ARBA" id="ARBA00004141"/>
    </source>
</evidence>
<dbReference type="Gene3D" id="2.60.470.10">
    <property type="entry name" value="Acid-sensing ion channels like domains"/>
    <property type="match status" value="1"/>
</dbReference>
<name>A0A8B8HZJ4_VANTA</name>
<dbReference type="AlphaFoldDB" id="A0A8B8HZJ4"/>
<dbReference type="GO" id="GO:0005886">
    <property type="term" value="C:plasma membrane"/>
    <property type="evidence" value="ECO:0007669"/>
    <property type="project" value="TreeGrafter"/>
</dbReference>
<proteinExistence type="inferred from homology"/>
<keyword evidence="10 12" id="KW-0739">Sodium transport</keyword>
<keyword evidence="7" id="KW-0915">Sodium</keyword>
<dbReference type="OMA" id="CSPNQIT"/>
<dbReference type="Proteomes" id="UP001652626">
    <property type="component" value="Chromosome 19"/>
</dbReference>
<dbReference type="Pfam" id="PF00858">
    <property type="entry name" value="ASC"/>
    <property type="match status" value="1"/>
</dbReference>
<evidence type="ECO:0000256" key="8">
    <source>
        <dbReference type="ARBA" id="ARBA00023065"/>
    </source>
</evidence>
<comment type="subcellular location">
    <subcellularLocation>
        <location evidence="1">Membrane</location>
        <topology evidence="1">Multi-pass membrane protein</topology>
    </subcellularLocation>
</comment>
<evidence type="ECO:0000256" key="2">
    <source>
        <dbReference type="ARBA" id="ARBA00007193"/>
    </source>
</evidence>